<dbReference type="Proteomes" id="UP000004986">
    <property type="component" value="Unassembled WGS sequence"/>
</dbReference>
<accession>F3G9A5</accession>
<comment type="caution">
    <text evidence="2">The sequence shown here is derived from an EMBL/GenBank/DDBJ whole genome shotgun (WGS) entry which is preliminary data.</text>
</comment>
<reference evidence="2 3" key="1">
    <citation type="journal article" date="2011" name="PLoS Pathog.">
        <title>Dynamic evolution of pathogenicity revealed by sequencing and comparative genomics of 19 Pseudomonas syringae isolates.</title>
        <authorList>
            <person name="Baltrus D.A."/>
            <person name="Nishimura M.T."/>
            <person name="Romanchuk A."/>
            <person name="Chang J.H."/>
            <person name="Mukhtar M.S."/>
            <person name="Cherkis K."/>
            <person name="Roach J."/>
            <person name="Grant S.R."/>
            <person name="Jones C.D."/>
            <person name="Dangl J.L."/>
        </authorList>
    </citation>
    <scope>NUCLEOTIDE SEQUENCE [LARGE SCALE GENOMIC DNA]</scope>
    <source>
        <strain evidence="2 3">1704B</strain>
    </source>
</reference>
<feature type="region of interest" description="Disordered" evidence="1">
    <location>
        <begin position="39"/>
        <end position="59"/>
    </location>
</feature>
<sequence>MPAPAATAAAVALQQLQRHALGGFLTNARQHAEGIDQLANQGAEAHGEKSDKKTRRGLYPRVAVSVN</sequence>
<protein>
    <submittedName>
        <fullName evidence="2">Uncharacterized protein</fullName>
    </submittedName>
</protein>
<keyword evidence="3" id="KW-1185">Reference proteome</keyword>
<dbReference type="EMBL" id="AEAI01000756">
    <property type="protein sequence ID" value="EGH43655.1"/>
    <property type="molecule type" value="Genomic_DNA"/>
</dbReference>
<dbReference type="HOGENOM" id="CLU_2809239_0_0_6"/>
<dbReference type="AlphaFoldDB" id="F3G9A5"/>
<name>F3G9A5_PSESJ</name>
<organism evidence="2 3">
    <name type="scientific">Pseudomonas syringae pv. pisi str. 1704B</name>
    <dbReference type="NCBI Taxonomy" id="629263"/>
    <lineage>
        <taxon>Bacteria</taxon>
        <taxon>Pseudomonadati</taxon>
        <taxon>Pseudomonadota</taxon>
        <taxon>Gammaproteobacteria</taxon>
        <taxon>Pseudomonadales</taxon>
        <taxon>Pseudomonadaceae</taxon>
        <taxon>Pseudomonas</taxon>
        <taxon>Pseudomonas syringae</taxon>
    </lineage>
</organism>
<evidence type="ECO:0000313" key="2">
    <source>
        <dbReference type="EMBL" id="EGH43655.1"/>
    </source>
</evidence>
<gene>
    <name evidence="2" type="ORF">PSYPI_15213</name>
</gene>
<dbReference type="BioCyc" id="PSYR629263:G11X0-2859-MONOMER"/>
<evidence type="ECO:0000313" key="3">
    <source>
        <dbReference type="Proteomes" id="UP000004986"/>
    </source>
</evidence>
<evidence type="ECO:0000256" key="1">
    <source>
        <dbReference type="SAM" id="MobiDB-lite"/>
    </source>
</evidence>
<proteinExistence type="predicted"/>